<sequence>MELRLYHLALLLGLVAWAAAAATGAEAQPVCDPSIIATQIALFCMPDMPTAPCCEPIIASVDLGGGVPCLCRVAAQPQLVLARLNATHLLALYASCGGQHTVGAHLAAACQGPSPPATVPVIAPPPPAAPRLKQPTRTKPLSPSLLCAISALTFRALCLIDARIGLIRAVHNFLLRCLAGEAPPPPPQSEKPSPSPQQQPGVAAAHGKAIPTSSAANFSTLAPAAAPTTPTPPHSGSDNGCVVVSSTIVIFVIAVITILE</sequence>
<organism evidence="4 5">
    <name type="scientific">Zea mays</name>
    <name type="common">Maize</name>
    <dbReference type="NCBI Taxonomy" id="4577"/>
    <lineage>
        <taxon>Eukaryota</taxon>
        <taxon>Viridiplantae</taxon>
        <taxon>Streptophyta</taxon>
        <taxon>Embryophyta</taxon>
        <taxon>Tracheophyta</taxon>
        <taxon>Spermatophyta</taxon>
        <taxon>Magnoliopsida</taxon>
        <taxon>Liliopsida</taxon>
        <taxon>Poales</taxon>
        <taxon>Poaceae</taxon>
        <taxon>PACMAD clade</taxon>
        <taxon>Panicoideae</taxon>
        <taxon>Andropogonodae</taxon>
        <taxon>Andropogoneae</taxon>
        <taxon>Tripsacinae</taxon>
        <taxon>Zea</taxon>
    </lineage>
</organism>
<dbReference type="OrthoDB" id="687619at2759"/>
<dbReference type="InterPro" id="IPR016140">
    <property type="entry name" value="Bifunc_inhib/LTP/seed_store"/>
</dbReference>
<proteinExistence type="predicted"/>
<reference evidence="4" key="2">
    <citation type="submission" date="2019-07" db="EMBL/GenBank/DDBJ databases">
        <authorList>
            <person name="Seetharam A."/>
            <person name="Woodhouse M."/>
            <person name="Cannon E."/>
        </authorList>
    </citation>
    <scope>NUCLEOTIDE SEQUENCE [LARGE SCALE GENOMIC DNA]</scope>
    <source>
        <strain evidence="4">cv. B73</strain>
    </source>
</reference>
<evidence type="ECO:0000259" key="3">
    <source>
        <dbReference type="Pfam" id="PF14368"/>
    </source>
</evidence>
<reference evidence="4" key="3">
    <citation type="submission" date="2021-05" db="UniProtKB">
        <authorList>
            <consortium name="EnsemblPlants"/>
        </authorList>
    </citation>
    <scope>IDENTIFICATION</scope>
    <source>
        <strain evidence="4">cv. B73</strain>
    </source>
</reference>
<evidence type="ECO:0000313" key="4">
    <source>
        <dbReference type="EnsemblPlants" id="Zm00001eb082140_P001"/>
    </source>
</evidence>
<feature type="domain" description="Bifunctional inhibitor/plant lipid transfer protein/seed storage helical" evidence="3">
    <location>
        <begin position="15"/>
        <end position="102"/>
    </location>
</feature>
<evidence type="ECO:0000256" key="1">
    <source>
        <dbReference type="SAM" id="MobiDB-lite"/>
    </source>
</evidence>
<dbReference type="InterPro" id="IPR036312">
    <property type="entry name" value="Bifun_inhib/LTP/seed_sf"/>
</dbReference>
<gene>
    <name evidence="4" type="primary">LOC100272822</name>
</gene>
<dbReference type="SUPFAM" id="SSF47699">
    <property type="entry name" value="Bifunctional inhibitor/lipid-transfer protein/seed storage 2S albumin"/>
    <property type="match status" value="1"/>
</dbReference>
<feature type="chain" id="PRO_5032959637" description="Bifunctional inhibitor/plant lipid transfer protein/seed storage helical domain-containing protein" evidence="2">
    <location>
        <begin position="28"/>
        <end position="260"/>
    </location>
</feature>
<evidence type="ECO:0000313" key="5">
    <source>
        <dbReference type="Proteomes" id="UP000007305"/>
    </source>
</evidence>
<dbReference type="AlphaFoldDB" id="A0A804MFS1"/>
<protein>
    <recommendedName>
        <fullName evidence="3">Bifunctional inhibitor/plant lipid transfer protein/seed storage helical domain-containing protein</fullName>
    </recommendedName>
</protein>
<evidence type="ECO:0000256" key="2">
    <source>
        <dbReference type="SAM" id="SignalP"/>
    </source>
</evidence>
<reference evidence="5" key="1">
    <citation type="submission" date="2015-12" db="EMBL/GenBank/DDBJ databases">
        <title>Update maize B73 reference genome by single molecule sequencing technologies.</title>
        <authorList>
            <consortium name="Maize Genome Sequencing Project"/>
            <person name="Ware D."/>
        </authorList>
    </citation>
    <scope>NUCLEOTIDE SEQUENCE [LARGE SCALE GENOMIC DNA]</scope>
    <source>
        <strain evidence="5">cv. B73</strain>
    </source>
</reference>
<dbReference type="Gramene" id="Zm00001eb082140_T001">
    <property type="protein sequence ID" value="Zm00001eb082140_P001"/>
    <property type="gene ID" value="Zm00001eb082140"/>
</dbReference>
<keyword evidence="2" id="KW-0732">Signal</keyword>
<dbReference type="Proteomes" id="UP000007305">
    <property type="component" value="Chromosome 2"/>
</dbReference>
<feature type="region of interest" description="Disordered" evidence="1">
    <location>
        <begin position="183"/>
        <end position="207"/>
    </location>
</feature>
<keyword evidence="5" id="KW-1185">Reference proteome</keyword>
<name>A0A804MFS1_MAIZE</name>
<feature type="compositionally biased region" description="Pro residues" evidence="1">
    <location>
        <begin position="183"/>
        <end position="197"/>
    </location>
</feature>
<feature type="signal peptide" evidence="2">
    <location>
        <begin position="1"/>
        <end position="27"/>
    </location>
</feature>
<dbReference type="EnsemblPlants" id="Zm00001eb082140_T001">
    <property type="protein sequence ID" value="Zm00001eb082140_P001"/>
    <property type="gene ID" value="Zm00001eb082140"/>
</dbReference>
<dbReference type="Pfam" id="PF14368">
    <property type="entry name" value="LTP_2"/>
    <property type="match status" value="1"/>
</dbReference>
<accession>A0A804MFS1</accession>
<dbReference type="InParanoid" id="A0A804MFS1"/>